<dbReference type="AlphaFoldDB" id="A0A3N0WS43"/>
<dbReference type="PANTHER" id="PTHR35535">
    <property type="entry name" value="HEAT SHOCK PROTEIN HSLJ"/>
    <property type="match status" value="1"/>
</dbReference>
<dbReference type="InterPro" id="IPR005184">
    <property type="entry name" value="DUF306_Meta_HslJ"/>
</dbReference>
<evidence type="ECO:0000259" key="2">
    <source>
        <dbReference type="Pfam" id="PF03724"/>
    </source>
</evidence>
<feature type="signal peptide" evidence="1">
    <location>
        <begin position="1"/>
        <end position="24"/>
    </location>
</feature>
<dbReference type="RefSeq" id="WP_123266250.1">
    <property type="nucleotide sequence ID" value="NZ_RJUG01000004.1"/>
</dbReference>
<dbReference type="EMBL" id="RJUG01000004">
    <property type="protein sequence ID" value="ROI07936.1"/>
    <property type="molecule type" value="Genomic_DNA"/>
</dbReference>
<dbReference type="InterPro" id="IPR053147">
    <property type="entry name" value="Hsp_HslJ-like"/>
</dbReference>
<evidence type="ECO:0000256" key="1">
    <source>
        <dbReference type="SAM" id="SignalP"/>
    </source>
</evidence>
<reference evidence="4" key="1">
    <citation type="submission" date="2018-11" db="EMBL/GenBank/DDBJ databases">
        <title>Proposal to divide the Flavobacteriaceae and reorganize its genera based on Amino Acid Identity values calculated from whole genome sequences.</title>
        <authorList>
            <person name="Nicholson A.C."/>
            <person name="Gulvik C.A."/>
            <person name="Whitney A.M."/>
            <person name="Humrighouse B.W."/>
            <person name="Bell M."/>
            <person name="Holmes B."/>
            <person name="Steigerwalt A."/>
            <person name="Villarma A."/>
            <person name="Sheth M."/>
            <person name="Batra D."/>
            <person name="Pryor J."/>
            <person name="Bernardet J.-F."/>
            <person name="Hugo C."/>
            <person name="Kampfer P."/>
            <person name="Newman J."/>
            <person name="Mcquiston J.R."/>
        </authorList>
    </citation>
    <scope>NUCLEOTIDE SEQUENCE [LARGE SCALE GENOMIC DNA]</scope>
    <source>
        <strain evidence="4">H3056</strain>
    </source>
</reference>
<dbReference type="Proteomes" id="UP000270224">
    <property type="component" value="Unassembled WGS sequence"/>
</dbReference>
<sequence>MKKLISATFAIVALLFLANCSTQSKIPDNIKRDWMLVEFQDFNRDLMVRNNAHLNLDIKDEAPGKFSANMGCNSMFGQATFKSNDMVQFSTIGSTMMYCDQNMDLEKAFIENLPKMTKFKVEGQYLSLSAPDGEQMKFVAADWD</sequence>
<feature type="domain" description="DUF306" evidence="2">
    <location>
        <begin position="32"/>
        <end position="138"/>
    </location>
</feature>
<dbReference type="InterPro" id="IPR038670">
    <property type="entry name" value="HslJ-like_sf"/>
</dbReference>
<organism evidence="3 4">
    <name type="scientific">Kaistella daneshvariae</name>
    <dbReference type="NCBI Taxonomy" id="2487074"/>
    <lineage>
        <taxon>Bacteria</taxon>
        <taxon>Pseudomonadati</taxon>
        <taxon>Bacteroidota</taxon>
        <taxon>Flavobacteriia</taxon>
        <taxon>Flavobacteriales</taxon>
        <taxon>Weeksellaceae</taxon>
        <taxon>Chryseobacterium group</taxon>
        <taxon>Kaistella</taxon>
    </lineage>
</organism>
<dbReference type="Pfam" id="PF03724">
    <property type="entry name" value="META"/>
    <property type="match status" value="1"/>
</dbReference>
<dbReference type="PANTHER" id="PTHR35535:SF2">
    <property type="entry name" value="DUF306 DOMAIN-CONTAINING PROTEIN"/>
    <property type="match status" value="1"/>
</dbReference>
<dbReference type="Gene3D" id="2.40.128.270">
    <property type="match status" value="1"/>
</dbReference>
<protein>
    <submittedName>
        <fullName evidence="3">META domain-containing protein</fullName>
    </submittedName>
</protein>
<reference evidence="4" key="2">
    <citation type="submission" date="2018-11" db="EMBL/GenBank/DDBJ databases">
        <title>Proposal to divide the Flavobacteriaceae and reorganize its genera based on Amino Acid Identity values calculated from whole genome sequences.</title>
        <authorList>
            <person name="Nicholson A.C."/>
            <person name="Gulvik C.A."/>
            <person name="Whitney A.M."/>
            <person name="Humrighouse B.W."/>
            <person name="Bell M."/>
            <person name="Holmens B."/>
            <person name="Steigerwalt A."/>
            <person name="Villarma A."/>
            <person name="Sheth M."/>
            <person name="Batra D."/>
            <person name="Pryor J."/>
            <person name="Bernardet J.-F."/>
            <person name="Hugo C."/>
            <person name="Kampfer P."/>
            <person name="Newman J."/>
            <person name="Mcquiston J.R."/>
        </authorList>
    </citation>
    <scope>NUCLEOTIDE SEQUENCE [LARGE SCALE GENOMIC DNA]</scope>
    <source>
        <strain evidence="4">H3056</strain>
    </source>
</reference>
<evidence type="ECO:0000313" key="4">
    <source>
        <dbReference type="Proteomes" id="UP000270224"/>
    </source>
</evidence>
<name>A0A3N0WS43_9FLAO</name>
<comment type="caution">
    <text evidence="3">The sequence shown here is derived from an EMBL/GenBank/DDBJ whole genome shotgun (WGS) entry which is preliminary data.</text>
</comment>
<evidence type="ECO:0000313" key="3">
    <source>
        <dbReference type="EMBL" id="ROI07936.1"/>
    </source>
</evidence>
<dbReference type="OrthoDB" id="8602292at2"/>
<keyword evidence="1" id="KW-0732">Signal</keyword>
<gene>
    <name evidence="3" type="ORF">EGI11_09715</name>
</gene>
<proteinExistence type="predicted"/>
<feature type="chain" id="PRO_5018126420" evidence="1">
    <location>
        <begin position="25"/>
        <end position="144"/>
    </location>
</feature>
<accession>A0A3N0WS43</accession>